<organism evidence="4 5">
    <name type="scientific">Flexivirga aerilata</name>
    <dbReference type="NCBI Taxonomy" id="1656889"/>
    <lineage>
        <taxon>Bacteria</taxon>
        <taxon>Bacillati</taxon>
        <taxon>Actinomycetota</taxon>
        <taxon>Actinomycetes</taxon>
        <taxon>Micrococcales</taxon>
        <taxon>Dermacoccaceae</taxon>
        <taxon>Flexivirga</taxon>
    </lineage>
</organism>
<evidence type="ECO:0000256" key="2">
    <source>
        <dbReference type="SAM" id="Phobius"/>
    </source>
</evidence>
<gene>
    <name evidence="4" type="ORF">HJ588_04720</name>
</gene>
<evidence type="ECO:0000313" key="5">
    <source>
        <dbReference type="Proteomes" id="UP000557772"/>
    </source>
</evidence>
<feature type="transmembrane region" description="Helical" evidence="2">
    <location>
        <begin position="189"/>
        <end position="213"/>
    </location>
</feature>
<sequence>MSDPYGERPDRPQSSGPHYGQPPNEPPVHEQETRAQQIPQQPQQTGQGYGPGYGQYGSGVYGQSGESSQPSQGDQPSQGGPDLTKRPPATYGQQPNPYAEQYGGGQYTTGQYGAGYGGQYPAQPGYGAPYQGGSPYVAYQEKPSNGLAIASLVTSLCGIFLCFIGSLVGIGLGIAALSQAKKTGAGRGMAIAGIVIGAVEIVLGIGFFIVLFATGSSSSS</sequence>
<dbReference type="InterPro" id="IPR025241">
    <property type="entry name" value="DUF4190"/>
</dbReference>
<accession>A0A849AJK5</accession>
<feature type="compositionally biased region" description="Gly residues" evidence="1">
    <location>
        <begin position="47"/>
        <end position="62"/>
    </location>
</feature>
<evidence type="ECO:0000256" key="1">
    <source>
        <dbReference type="SAM" id="MobiDB-lite"/>
    </source>
</evidence>
<keyword evidence="2" id="KW-0472">Membrane</keyword>
<feature type="compositionally biased region" description="Low complexity" evidence="1">
    <location>
        <begin position="63"/>
        <end position="81"/>
    </location>
</feature>
<proteinExistence type="predicted"/>
<feature type="domain" description="DUF4190" evidence="3">
    <location>
        <begin position="147"/>
        <end position="205"/>
    </location>
</feature>
<keyword evidence="2" id="KW-1133">Transmembrane helix</keyword>
<dbReference type="Proteomes" id="UP000557772">
    <property type="component" value="Unassembled WGS sequence"/>
</dbReference>
<dbReference type="RefSeq" id="WP_171152517.1">
    <property type="nucleotide sequence ID" value="NZ_JABENB010000001.1"/>
</dbReference>
<protein>
    <submittedName>
        <fullName evidence="4">DUF4190 domain-containing protein</fullName>
    </submittedName>
</protein>
<evidence type="ECO:0000313" key="4">
    <source>
        <dbReference type="EMBL" id="NNG38580.1"/>
    </source>
</evidence>
<feature type="region of interest" description="Disordered" evidence="1">
    <location>
        <begin position="1"/>
        <end position="104"/>
    </location>
</feature>
<keyword evidence="2" id="KW-0812">Transmembrane</keyword>
<feature type="transmembrane region" description="Helical" evidence="2">
    <location>
        <begin position="147"/>
        <end position="177"/>
    </location>
</feature>
<dbReference type="EMBL" id="JABENB010000001">
    <property type="protein sequence ID" value="NNG38580.1"/>
    <property type="molecule type" value="Genomic_DNA"/>
</dbReference>
<reference evidence="4 5" key="1">
    <citation type="submission" date="2020-05" db="EMBL/GenBank/DDBJ databases">
        <title>Flexivirga sp. ID2601S isolated from air conditioner.</title>
        <authorList>
            <person name="Kim D.H."/>
        </authorList>
    </citation>
    <scope>NUCLEOTIDE SEQUENCE [LARGE SCALE GENOMIC DNA]</scope>
    <source>
        <strain evidence="4 5">ID2601S</strain>
    </source>
</reference>
<evidence type="ECO:0000259" key="3">
    <source>
        <dbReference type="Pfam" id="PF13828"/>
    </source>
</evidence>
<feature type="compositionally biased region" description="Low complexity" evidence="1">
    <location>
        <begin position="36"/>
        <end position="46"/>
    </location>
</feature>
<keyword evidence="5" id="KW-1185">Reference proteome</keyword>
<dbReference type="Pfam" id="PF13828">
    <property type="entry name" value="DUF4190"/>
    <property type="match status" value="1"/>
</dbReference>
<comment type="caution">
    <text evidence="4">The sequence shown here is derived from an EMBL/GenBank/DDBJ whole genome shotgun (WGS) entry which is preliminary data.</text>
</comment>
<dbReference type="AlphaFoldDB" id="A0A849AJK5"/>
<name>A0A849AJK5_9MICO</name>
<feature type="compositionally biased region" description="Basic and acidic residues" evidence="1">
    <location>
        <begin position="1"/>
        <end position="11"/>
    </location>
</feature>